<dbReference type="AlphaFoldDB" id="A0AAV4JHX9"/>
<gene>
    <name evidence="1" type="ORF">ElyMa_006893200</name>
</gene>
<name>A0AAV4JHX9_9GAST</name>
<evidence type="ECO:0000313" key="1">
    <source>
        <dbReference type="EMBL" id="GFS20196.1"/>
    </source>
</evidence>
<reference evidence="1 2" key="1">
    <citation type="journal article" date="2021" name="Elife">
        <title>Chloroplast acquisition without the gene transfer in kleptoplastic sea slugs, Plakobranchus ocellatus.</title>
        <authorList>
            <person name="Maeda T."/>
            <person name="Takahashi S."/>
            <person name="Yoshida T."/>
            <person name="Shimamura S."/>
            <person name="Takaki Y."/>
            <person name="Nagai Y."/>
            <person name="Toyoda A."/>
            <person name="Suzuki Y."/>
            <person name="Arimoto A."/>
            <person name="Ishii H."/>
            <person name="Satoh N."/>
            <person name="Nishiyama T."/>
            <person name="Hasebe M."/>
            <person name="Maruyama T."/>
            <person name="Minagawa J."/>
            <person name="Obokata J."/>
            <person name="Shigenobu S."/>
        </authorList>
    </citation>
    <scope>NUCLEOTIDE SEQUENCE [LARGE SCALE GENOMIC DNA]</scope>
</reference>
<feature type="non-terminal residue" evidence="1">
    <location>
        <position position="1"/>
    </location>
</feature>
<dbReference type="Proteomes" id="UP000762676">
    <property type="component" value="Unassembled WGS sequence"/>
</dbReference>
<evidence type="ECO:0000313" key="2">
    <source>
        <dbReference type="Proteomes" id="UP000762676"/>
    </source>
</evidence>
<keyword evidence="2" id="KW-1185">Reference proteome</keyword>
<dbReference type="EMBL" id="BMAT01013781">
    <property type="protein sequence ID" value="GFS20196.1"/>
    <property type="molecule type" value="Genomic_DNA"/>
</dbReference>
<feature type="non-terminal residue" evidence="1">
    <location>
        <position position="58"/>
    </location>
</feature>
<sequence>QFRQATIAKVSTQTTPRRLREHNLRARLASGKVSVDLSSSYRPAGLAQASLVLETTGV</sequence>
<proteinExistence type="predicted"/>
<protein>
    <submittedName>
        <fullName evidence="1">Uncharacterized protein</fullName>
    </submittedName>
</protein>
<accession>A0AAV4JHX9</accession>
<organism evidence="1 2">
    <name type="scientific">Elysia marginata</name>
    <dbReference type="NCBI Taxonomy" id="1093978"/>
    <lineage>
        <taxon>Eukaryota</taxon>
        <taxon>Metazoa</taxon>
        <taxon>Spiralia</taxon>
        <taxon>Lophotrochozoa</taxon>
        <taxon>Mollusca</taxon>
        <taxon>Gastropoda</taxon>
        <taxon>Heterobranchia</taxon>
        <taxon>Euthyneura</taxon>
        <taxon>Panpulmonata</taxon>
        <taxon>Sacoglossa</taxon>
        <taxon>Placobranchoidea</taxon>
        <taxon>Plakobranchidae</taxon>
        <taxon>Elysia</taxon>
    </lineage>
</organism>
<comment type="caution">
    <text evidence="1">The sequence shown here is derived from an EMBL/GenBank/DDBJ whole genome shotgun (WGS) entry which is preliminary data.</text>
</comment>